<evidence type="ECO:0000313" key="1">
    <source>
        <dbReference type="EMBL" id="KPQ36641.1"/>
    </source>
</evidence>
<dbReference type="InterPro" id="IPR012469">
    <property type="entry name" value="DUF1688"/>
</dbReference>
<organism evidence="1 2">
    <name type="scientific">Phormidesmis priestleyi Ana</name>
    <dbReference type="NCBI Taxonomy" id="1666911"/>
    <lineage>
        <taxon>Bacteria</taxon>
        <taxon>Bacillati</taxon>
        <taxon>Cyanobacteriota</taxon>
        <taxon>Cyanophyceae</taxon>
        <taxon>Leptolyngbyales</taxon>
        <taxon>Leptolyngbyaceae</taxon>
        <taxon>Phormidesmis</taxon>
    </lineage>
</organism>
<protein>
    <recommendedName>
        <fullName evidence="3">Uracil phosphoribosyltransferase</fullName>
    </recommendedName>
</protein>
<reference evidence="1 2" key="1">
    <citation type="submission" date="2015-09" db="EMBL/GenBank/DDBJ databases">
        <title>Identification and resolution of microdiversity through metagenomic sequencing of parallel consortia.</title>
        <authorList>
            <person name="Nelson W.C."/>
            <person name="Romine M.F."/>
            <person name="Lindemann S.R."/>
        </authorList>
    </citation>
    <scope>NUCLEOTIDE SEQUENCE [LARGE SCALE GENOMIC DNA]</scope>
    <source>
        <strain evidence="1">Ana</strain>
    </source>
</reference>
<accession>A0A0P7Z0T4</accession>
<dbReference type="PANTHER" id="PTHR31687:SF3">
    <property type="entry name" value="PROTEIN URG3"/>
    <property type="match status" value="1"/>
</dbReference>
<dbReference type="PANTHER" id="PTHR31687">
    <property type="match status" value="1"/>
</dbReference>
<dbReference type="PATRIC" id="fig|1666911.3.peg.3325"/>
<dbReference type="AlphaFoldDB" id="A0A0P7Z0T4"/>
<gene>
    <name evidence="1" type="ORF">HLUCCA11_05595</name>
</gene>
<dbReference type="Proteomes" id="UP000050465">
    <property type="component" value="Unassembled WGS sequence"/>
</dbReference>
<dbReference type="STRING" id="1666911.HLUCCA11_05595"/>
<evidence type="ECO:0000313" key="2">
    <source>
        <dbReference type="Proteomes" id="UP000050465"/>
    </source>
</evidence>
<comment type="caution">
    <text evidence="1">The sequence shown here is derived from an EMBL/GenBank/DDBJ whole genome shotgun (WGS) entry which is preliminary data.</text>
</comment>
<dbReference type="Pfam" id="PF07958">
    <property type="entry name" value="DUF1688"/>
    <property type="match status" value="1"/>
</dbReference>
<dbReference type="EMBL" id="LJZR01000005">
    <property type="protein sequence ID" value="KPQ36641.1"/>
    <property type="molecule type" value="Genomic_DNA"/>
</dbReference>
<sequence>MSTEQDVVAYLQTPQAIRDRTQKIFTLCQANQLEHFSCDLSQLDQVAAYVVETTQQHYPDFDVPFHSRWRHFDAGGVPRLAALNQSLQQPERESKARSLLDLVIVSVLLDAGAGHQWRYCDTTESAQTVMGRSEGLAIASLRAFEQGFFSSDPAEPYQVDAKRLQQLSEPDLAQAFQVSADNPLVGLSGRLLLLHQLGAALAAQPEYFGSNPVRPGKLLDALKARYGIASNAGSEAGVDIGLDAGVLLTQVLRCFGSIWPGRSTLAGVNLGDVWSHPALGDTAPDNLVPFHKLSQWLTYSLVEPLATAGITVTNLNALTGLAEYRNGGLCVDMGLLIPKHSQVTAVSHLPNSPVVVEWRALTVALLDLIGDRVCQQLHKSAEDLPLIKVLEGGTWAAGRRIAKQRRPTGEPPIAIESDGTVF</sequence>
<name>A0A0P7Z0T4_9CYAN</name>
<proteinExistence type="predicted"/>
<evidence type="ECO:0008006" key="3">
    <source>
        <dbReference type="Google" id="ProtNLM"/>
    </source>
</evidence>